<name>A0A9I9ELB6_CUCME</name>
<dbReference type="SMART" id="SM00156">
    <property type="entry name" value="PP2Ac"/>
    <property type="match status" value="1"/>
</dbReference>
<dbReference type="GO" id="GO:0004722">
    <property type="term" value="F:protein serine/threonine phosphatase activity"/>
    <property type="evidence" value="ECO:0007669"/>
    <property type="project" value="TreeGrafter"/>
</dbReference>
<sequence>MIYTILYHDHLKKITLEEIWALMSVGKNENGSLVFRAEPPPSSHPPSSLHAQSSLVLTTATPSTIALSQTFEDLLSTSRHPRCSKIYRTPIWQPLDLGDFCSETFSLIRGSWSHRQSPTKESEDDHSSSSSLFHIRKDPSKDVKGWVMNNREISYTFGPDKVERVLTTHYLDLVCRAYQIAADGYELFAERQLVTIFSTPNSCGEFDNIGALMSVDEELMCFLQILKPVDENGNKVMVPTRTFVASYEDAAINISLESDASCLRVAHQTKDVQIIDHDIALLFQPMFMLGITIGTSSLSFFEGIEMWKEETILKFCSIG</sequence>
<dbReference type="PANTHER" id="PTHR11668:SF490">
    <property type="entry name" value="SERINE_THREONINE-PROTEIN PHOSPHATASE PP1 ISOZYME 4"/>
    <property type="match status" value="1"/>
</dbReference>
<dbReference type="AlphaFoldDB" id="A0A9I9ELB6"/>
<dbReference type="GO" id="GO:0005634">
    <property type="term" value="C:nucleus"/>
    <property type="evidence" value="ECO:0007669"/>
    <property type="project" value="TreeGrafter"/>
</dbReference>
<dbReference type="GO" id="GO:0005737">
    <property type="term" value="C:cytoplasm"/>
    <property type="evidence" value="ECO:0007669"/>
    <property type="project" value="TreeGrafter"/>
</dbReference>
<dbReference type="InterPro" id="IPR006186">
    <property type="entry name" value="Ser/Thr-sp_prot-phosphatase"/>
</dbReference>
<dbReference type="Gramene" id="MELO3C035447.2.1">
    <property type="protein sequence ID" value="MELO3C035447.2.1"/>
    <property type="gene ID" value="MELO3C035447.2"/>
</dbReference>
<dbReference type="PRINTS" id="PR00114">
    <property type="entry name" value="STPHPHTASE"/>
</dbReference>
<accession>A0A9I9ELB6</accession>
<dbReference type="EnsemblPlants" id="MELO3C035447.2.1">
    <property type="protein sequence ID" value="MELO3C035447.2.1"/>
    <property type="gene ID" value="MELO3C035447.2"/>
</dbReference>
<dbReference type="PANTHER" id="PTHR11668">
    <property type="entry name" value="SERINE/THREONINE PROTEIN PHOSPHATASE"/>
    <property type="match status" value="1"/>
</dbReference>
<protein>
    <recommendedName>
        <fullName evidence="1">Serine/threonine specific protein phosphatases domain-containing protein</fullName>
    </recommendedName>
</protein>
<evidence type="ECO:0000259" key="1">
    <source>
        <dbReference type="SMART" id="SM00156"/>
    </source>
</evidence>
<feature type="domain" description="Serine/threonine specific protein phosphatases" evidence="1">
    <location>
        <begin position="14"/>
        <end position="230"/>
    </location>
</feature>
<dbReference type="Gene3D" id="3.60.21.10">
    <property type="match status" value="1"/>
</dbReference>
<proteinExistence type="predicted"/>
<dbReference type="InterPro" id="IPR050341">
    <property type="entry name" value="PP1_catalytic_subunit"/>
</dbReference>
<dbReference type="SUPFAM" id="SSF56300">
    <property type="entry name" value="Metallo-dependent phosphatases"/>
    <property type="match status" value="1"/>
</dbReference>
<reference evidence="2" key="1">
    <citation type="submission" date="2023-03" db="UniProtKB">
        <authorList>
            <consortium name="EnsemblPlants"/>
        </authorList>
    </citation>
    <scope>IDENTIFICATION</scope>
</reference>
<evidence type="ECO:0000313" key="2">
    <source>
        <dbReference type="EnsemblPlants" id="MELO3C035447.2.1"/>
    </source>
</evidence>
<organism evidence="2">
    <name type="scientific">Cucumis melo</name>
    <name type="common">Muskmelon</name>
    <dbReference type="NCBI Taxonomy" id="3656"/>
    <lineage>
        <taxon>Eukaryota</taxon>
        <taxon>Viridiplantae</taxon>
        <taxon>Streptophyta</taxon>
        <taxon>Embryophyta</taxon>
        <taxon>Tracheophyta</taxon>
        <taxon>Spermatophyta</taxon>
        <taxon>Magnoliopsida</taxon>
        <taxon>eudicotyledons</taxon>
        <taxon>Gunneridae</taxon>
        <taxon>Pentapetalae</taxon>
        <taxon>rosids</taxon>
        <taxon>fabids</taxon>
        <taxon>Cucurbitales</taxon>
        <taxon>Cucurbitaceae</taxon>
        <taxon>Benincaseae</taxon>
        <taxon>Cucumis</taxon>
    </lineage>
</organism>
<dbReference type="InterPro" id="IPR029052">
    <property type="entry name" value="Metallo-depent_PP-like"/>
</dbReference>